<sequence>MCFFNEFAIFSVILPFWKIQPQPIFILVREEGSYPRIYAIWFGPSGSECHRALFWHFNTFSQAFSESLAKLGQPVHMPSIAGASKLLHVVCDSSCLQTSQKIILRDCPNIIW</sequence>
<evidence type="ECO:0000313" key="2">
    <source>
        <dbReference type="Proteomes" id="UP001469553"/>
    </source>
</evidence>
<evidence type="ECO:0000313" key="1">
    <source>
        <dbReference type="EMBL" id="MEQ2285780.1"/>
    </source>
</evidence>
<name>A0ABV0XWC9_9TELE</name>
<keyword evidence="2" id="KW-1185">Reference proteome</keyword>
<organism evidence="1 2">
    <name type="scientific">Ameca splendens</name>
    <dbReference type="NCBI Taxonomy" id="208324"/>
    <lineage>
        <taxon>Eukaryota</taxon>
        <taxon>Metazoa</taxon>
        <taxon>Chordata</taxon>
        <taxon>Craniata</taxon>
        <taxon>Vertebrata</taxon>
        <taxon>Euteleostomi</taxon>
        <taxon>Actinopterygii</taxon>
        <taxon>Neopterygii</taxon>
        <taxon>Teleostei</taxon>
        <taxon>Neoteleostei</taxon>
        <taxon>Acanthomorphata</taxon>
        <taxon>Ovalentaria</taxon>
        <taxon>Atherinomorphae</taxon>
        <taxon>Cyprinodontiformes</taxon>
        <taxon>Goodeidae</taxon>
        <taxon>Ameca</taxon>
    </lineage>
</organism>
<accession>A0ABV0XWC9</accession>
<dbReference type="Proteomes" id="UP001469553">
    <property type="component" value="Unassembled WGS sequence"/>
</dbReference>
<protein>
    <submittedName>
        <fullName evidence="1">Uncharacterized protein</fullName>
    </submittedName>
</protein>
<gene>
    <name evidence="1" type="ORF">AMECASPLE_035363</name>
</gene>
<proteinExistence type="predicted"/>
<comment type="caution">
    <text evidence="1">The sequence shown here is derived from an EMBL/GenBank/DDBJ whole genome shotgun (WGS) entry which is preliminary data.</text>
</comment>
<dbReference type="EMBL" id="JAHRIP010014643">
    <property type="protein sequence ID" value="MEQ2285780.1"/>
    <property type="molecule type" value="Genomic_DNA"/>
</dbReference>
<reference evidence="1 2" key="1">
    <citation type="submission" date="2021-06" db="EMBL/GenBank/DDBJ databases">
        <authorList>
            <person name="Palmer J.M."/>
        </authorList>
    </citation>
    <scope>NUCLEOTIDE SEQUENCE [LARGE SCALE GENOMIC DNA]</scope>
    <source>
        <strain evidence="1 2">AS_MEX2019</strain>
        <tissue evidence="1">Muscle</tissue>
    </source>
</reference>